<evidence type="ECO:0000256" key="1">
    <source>
        <dbReference type="ARBA" id="ARBA00004370"/>
    </source>
</evidence>
<dbReference type="SMART" id="SM01381">
    <property type="entry name" value="7TM_GPCR_Srsx"/>
    <property type="match status" value="1"/>
</dbReference>
<dbReference type="Proteomes" id="UP000095287">
    <property type="component" value="Unplaced"/>
</dbReference>
<reference evidence="8" key="1">
    <citation type="submission" date="2016-11" db="UniProtKB">
        <authorList>
            <consortium name="WormBaseParasite"/>
        </authorList>
    </citation>
    <scope>IDENTIFICATION</scope>
</reference>
<dbReference type="PANTHER" id="PTHR23360:SF16">
    <property type="entry name" value="G-PROTEIN COUPLED RECEPTORS FAMILY 1 PROFILE DOMAIN-CONTAINING PROTEIN"/>
    <property type="match status" value="1"/>
</dbReference>
<evidence type="ECO:0000313" key="8">
    <source>
        <dbReference type="WBParaSite" id="L893_g23797.t1"/>
    </source>
</evidence>
<keyword evidence="2 5" id="KW-0812">Transmembrane</keyword>
<accession>A0A1I7Z873</accession>
<sequence>MLSQNNFTFEDYLFWNKISASLMFPIYVFAMLGNCIIVAATIKSSQLRATCSIIIAIQAACEAIYPISAFMFMFFALTEQLHTYQECYWIQFVPLAAANIAMNMMPMVALDRCLSFGAPLWYRRKNAKLYICCLLTFPVAYDIFLKVLGYQYANEELVVCVIPTGLAGVAARVWSYTQGPVAVSVLVLYVAIRIYTKSVHIQSMIIINLNKSLQKIMFVYLCGYTVVAAVNFLGVLFSTNPYVINTLSSLSGIFAAINAASPVVILYLQSDMYRKEIDALIKKRPVAVFSTT</sequence>
<dbReference type="PANTHER" id="PTHR23360">
    <property type="entry name" value="G-PROTEIN COUPLED RECEPTORS FAMILY 1 PROFILE DOMAIN-CONTAINING PROTEIN-RELATED"/>
    <property type="match status" value="1"/>
</dbReference>
<feature type="transmembrane region" description="Helical" evidence="5">
    <location>
        <begin position="88"/>
        <end position="108"/>
    </location>
</feature>
<dbReference type="InterPro" id="IPR047130">
    <property type="entry name" value="7TM_GPCR_Srsx_nematod"/>
</dbReference>
<evidence type="ECO:0000256" key="5">
    <source>
        <dbReference type="SAM" id="Phobius"/>
    </source>
</evidence>
<comment type="subcellular location">
    <subcellularLocation>
        <location evidence="1">Membrane</location>
    </subcellularLocation>
</comment>
<organism evidence="7 8">
    <name type="scientific">Steinernema glaseri</name>
    <dbReference type="NCBI Taxonomy" id="37863"/>
    <lineage>
        <taxon>Eukaryota</taxon>
        <taxon>Metazoa</taxon>
        <taxon>Ecdysozoa</taxon>
        <taxon>Nematoda</taxon>
        <taxon>Chromadorea</taxon>
        <taxon>Rhabditida</taxon>
        <taxon>Tylenchina</taxon>
        <taxon>Panagrolaimomorpha</taxon>
        <taxon>Strongyloidoidea</taxon>
        <taxon>Steinernematidae</taxon>
        <taxon>Steinernema</taxon>
    </lineage>
</organism>
<feature type="transmembrane region" description="Helical" evidence="5">
    <location>
        <begin position="216"/>
        <end position="237"/>
    </location>
</feature>
<evidence type="ECO:0000256" key="4">
    <source>
        <dbReference type="ARBA" id="ARBA00023136"/>
    </source>
</evidence>
<evidence type="ECO:0000256" key="3">
    <source>
        <dbReference type="ARBA" id="ARBA00022989"/>
    </source>
</evidence>
<dbReference type="SUPFAM" id="SSF81321">
    <property type="entry name" value="Family A G protein-coupled receptor-like"/>
    <property type="match status" value="1"/>
</dbReference>
<feature type="domain" description="G-protein coupled receptors family 1 profile" evidence="6">
    <location>
        <begin position="33"/>
        <end position="266"/>
    </location>
</feature>
<feature type="transmembrane region" description="Helical" evidence="5">
    <location>
        <begin position="54"/>
        <end position="76"/>
    </location>
</feature>
<evidence type="ECO:0000313" key="7">
    <source>
        <dbReference type="Proteomes" id="UP000095287"/>
    </source>
</evidence>
<evidence type="ECO:0000259" key="6">
    <source>
        <dbReference type="PROSITE" id="PS50262"/>
    </source>
</evidence>
<protein>
    <submittedName>
        <fullName evidence="8">G_PROTEIN_RECEP_F1_2 domain-containing protein</fullName>
    </submittedName>
</protein>
<dbReference type="WBParaSite" id="L893_g23797.t1">
    <property type="protein sequence ID" value="L893_g23797.t1"/>
    <property type="gene ID" value="L893_g23797"/>
</dbReference>
<feature type="transmembrane region" description="Helical" evidence="5">
    <location>
        <begin position="173"/>
        <end position="195"/>
    </location>
</feature>
<dbReference type="PROSITE" id="PS50262">
    <property type="entry name" value="G_PROTEIN_RECEP_F1_2"/>
    <property type="match status" value="1"/>
</dbReference>
<dbReference type="InterPro" id="IPR000276">
    <property type="entry name" value="GPCR_Rhodpsn"/>
</dbReference>
<feature type="transmembrane region" description="Helical" evidence="5">
    <location>
        <begin position="249"/>
        <end position="268"/>
    </location>
</feature>
<keyword evidence="3 5" id="KW-1133">Transmembrane helix</keyword>
<dbReference type="GO" id="GO:0004930">
    <property type="term" value="F:G protein-coupled receptor activity"/>
    <property type="evidence" value="ECO:0007669"/>
    <property type="project" value="InterPro"/>
</dbReference>
<feature type="transmembrane region" description="Helical" evidence="5">
    <location>
        <begin position="20"/>
        <end position="42"/>
    </location>
</feature>
<dbReference type="InterPro" id="IPR019424">
    <property type="entry name" value="7TM_GPCR_Srsx"/>
</dbReference>
<dbReference type="InterPro" id="IPR017452">
    <property type="entry name" value="GPCR_Rhodpsn_7TM"/>
</dbReference>
<dbReference type="GO" id="GO:0016020">
    <property type="term" value="C:membrane"/>
    <property type="evidence" value="ECO:0007669"/>
    <property type="project" value="UniProtKB-SubCell"/>
</dbReference>
<name>A0A1I7Z873_9BILA</name>
<feature type="transmembrane region" description="Helical" evidence="5">
    <location>
        <begin position="129"/>
        <end position="153"/>
    </location>
</feature>
<keyword evidence="4 5" id="KW-0472">Membrane</keyword>
<dbReference type="AlphaFoldDB" id="A0A1I7Z873"/>
<keyword evidence="7" id="KW-1185">Reference proteome</keyword>
<proteinExistence type="predicted"/>
<evidence type="ECO:0000256" key="2">
    <source>
        <dbReference type="ARBA" id="ARBA00022692"/>
    </source>
</evidence>
<dbReference type="Gene3D" id="1.20.1070.10">
    <property type="entry name" value="Rhodopsin 7-helix transmembrane proteins"/>
    <property type="match status" value="1"/>
</dbReference>
<dbReference type="Pfam" id="PF10320">
    <property type="entry name" value="7TM_GPCR_Srsx"/>
    <property type="match status" value="1"/>
</dbReference>